<evidence type="ECO:0000256" key="1">
    <source>
        <dbReference type="SAM" id="SignalP"/>
    </source>
</evidence>
<dbReference type="EMBL" id="CP000942">
    <property type="protein sequence ID" value="ACA33111.1"/>
    <property type="molecule type" value="Genomic_DNA"/>
</dbReference>
<keyword evidence="1" id="KW-0732">Signal</keyword>
<feature type="signal peptide" evidence="1">
    <location>
        <begin position="1"/>
        <end position="27"/>
    </location>
</feature>
<dbReference type="KEGG" id="upa:UPA3_0586"/>
<organism evidence="2 3">
    <name type="scientific">Ureaplasma parvum serovar 3 (strain ATCC 27815 / 27 / NCTC 11736)</name>
    <dbReference type="NCBI Taxonomy" id="505682"/>
    <lineage>
        <taxon>Bacteria</taxon>
        <taxon>Bacillati</taxon>
        <taxon>Mycoplasmatota</taxon>
        <taxon>Mycoplasmoidales</taxon>
        <taxon>Mycoplasmoidaceae</taxon>
        <taxon>Ureaplasma</taxon>
    </lineage>
</organism>
<evidence type="ECO:0000313" key="2">
    <source>
        <dbReference type="EMBL" id="ACA33111.1"/>
    </source>
</evidence>
<dbReference type="AlphaFoldDB" id="A0A2C9DYR0"/>
<reference evidence="2 3" key="1">
    <citation type="submission" date="2008-02" db="EMBL/GenBank/DDBJ databases">
        <title>Genome sequence of Ureaplasma parvum serovar 3.</title>
        <authorList>
            <person name="Methe B.A."/>
            <person name="Glass J."/>
            <person name="Waites K."/>
            <person name="Shrivastava S."/>
        </authorList>
    </citation>
    <scope>NUCLEOTIDE SEQUENCE [LARGE SCALE GENOMIC DNA]</scope>
    <source>
        <strain evidence="3">ATCC 27815 / 27 / NCTC 11736</strain>
    </source>
</reference>
<dbReference type="PROSITE" id="PS51257">
    <property type="entry name" value="PROKAR_LIPOPROTEIN"/>
    <property type="match status" value="1"/>
</dbReference>
<evidence type="ECO:0000313" key="3">
    <source>
        <dbReference type="Proteomes" id="UP000002162"/>
    </source>
</evidence>
<sequence length="588" mass="67041">MKKNKSKKLIFSILGISFIGLTPIVAASCSAAAHPQVNVHYVSANATTNNIGKIKIRAFEGKNQKHEMIFENQNLLDDVYYAAGDLTYTSVKDNKRFDKNNKEIDQFGYLVPKKEVWTKSLSSSTKLTPIDLSILQNELIRLIGNKLNFDSTSKYANNLEILDQTKKQTVFNQKLYSSDELTKINKVSELINSLVISDGLYTYITSMTDQLIKWLAEHAFNNHSNKDFELFKGLKNEVAKEFLLALVQGVGAGKHTYKLALYNFSFDWEYVDAITGLSINKPNFGVKVNDELLVNPSLKNVLVRLKNIKLQYAWYNSSNKKAGSFMEASSNGSQLNALSSINAALSSVDKKTYAEIHDDHKPEIRNLVYEIPLKDMVVNFAPSTMRSANINQKATQTLQENFLKIKNQKTGLTETEKKRTTVYNEYYTGTLSKIHAFSILGRDLKQELKNEAKVNKKEYVEDKKLEDWQYYEHDRGLNGVYPYAFLGEKKINELKIDDFIKSRKFVEAIKASNNSRTILPVTNPENNQILSKQSYSQLAMIALENKDANIHNLTSFKAAKNNFRKYLFNLNEIKSVNVNYSKWNEKNS</sequence>
<accession>A0A2C9DYR0</accession>
<feature type="chain" id="PRO_5012677340" evidence="1">
    <location>
        <begin position="28"/>
        <end position="588"/>
    </location>
</feature>
<dbReference type="HOGENOM" id="CLU_474808_0_0_14"/>
<dbReference type="Proteomes" id="UP000002162">
    <property type="component" value="Chromosome"/>
</dbReference>
<proteinExistence type="predicted"/>
<protein>
    <submittedName>
        <fullName evidence="2">Putative lipoprotein</fullName>
    </submittedName>
</protein>
<dbReference type="GeneID" id="29672500"/>
<name>A0A2C9DYR0_UREP2</name>
<keyword evidence="2" id="KW-0449">Lipoprotein</keyword>
<gene>
    <name evidence="2" type="ordered locus">UPA3_0586</name>
</gene>
<dbReference type="RefSeq" id="WP_006688454.1">
    <property type="nucleotide sequence ID" value="NC_010503.1"/>
</dbReference>